<comment type="caution">
    <text evidence="1">The sequence shown here is derived from an EMBL/GenBank/DDBJ whole genome shotgun (WGS) entry which is preliminary data.</text>
</comment>
<evidence type="ECO:0000313" key="1">
    <source>
        <dbReference type="EMBL" id="KAF6135381.1"/>
    </source>
</evidence>
<dbReference type="AlphaFoldDB" id="A0A7J7KYE2"/>
<protein>
    <submittedName>
        <fullName evidence="1">Uncharacterized protein</fullName>
    </submittedName>
</protein>
<accession>A0A7J7KYE2</accession>
<name>A0A7J7KYE2_9MAGN</name>
<evidence type="ECO:0000313" key="2">
    <source>
        <dbReference type="Proteomes" id="UP000541444"/>
    </source>
</evidence>
<proteinExistence type="predicted"/>
<sequence>MFFIKTSAKTADNINQLFKGRRCSSPPPESSSGNSYILKDMFGTNIDYRTV</sequence>
<gene>
    <name evidence="1" type="ORF">GIB67_027255</name>
</gene>
<dbReference type="Proteomes" id="UP000541444">
    <property type="component" value="Unassembled WGS sequence"/>
</dbReference>
<dbReference type="EMBL" id="JACGCM010002788">
    <property type="protein sequence ID" value="KAF6135381.1"/>
    <property type="molecule type" value="Genomic_DNA"/>
</dbReference>
<keyword evidence="2" id="KW-1185">Reference proteome</keyword>
<reference evidence="1 2" key="1">
    <citation type="journal article" date="2020" name="IScience">
        <title>Genome Sequencing of the Endangered Kingdonia uniflora (Circaeasteraceae, Ranunculales) Reveals Potential Mechanisms of Evolutionary Specialization.</title>
        <authorList>
            <person name="Sun Y."/>
            <person name="Deng T."/>
            <person name="Zhang A."/>
            <person name="Moore M.J."/>
            <person name="Landis J.B."/>
            <person name="Lin N."/>
            <person name="Zhang H."/>
            <person name="Zhang X."/>
            <person name="Huang J."/>
            <person name="Zhang X."/>
            <person name="Sun H."/>
            <person name="Wang H."/>
        </authorList>
    </citation>
    <scope>NUCLEOTIDE SEQUENCE [LARGE SCALE GENOMIC DNA]</scope>
    <source>
        <strain evidence="1">TB1705</strain>
        <tissue evidence="1">Leaf</tissue>
    </source>
</reference>
<organism evidence="1 2">
    <name type="scientific">Kingdonia uniflora</name>
    <dbReference type="NCBI Taxonomy" id="39325"/>
    <lineage>
        <taxon>Eukaryota</taxon>
        <taxon>Viridiplantae</taxon>
        <taxon>Streptophyta</taxon>
        <taxon>Embryophyta</taxon>
        <taxon>Tracheophyta</taxon>
        <taxon>Spermatophyta</taxon>
        <taxon>Magnoliopsida</taxon>
        <taxon>Ranunculales</taxon>
        <taxon>Circaeasteraceae</taxon>
        <taxon>Kingdonia</taxon>
    </lineage>
</organism>